<dbReference type="Proteomes" id="UP000018339">
    <property type="component" value="Unassembled WGS sequence"/>
</dbReference>
<protein>
    <submittedName>
        <fullName evidence="1">Uncharacterized protein</fullName>
    </submittedName>
</protein>
<organism evidence="1 2">
    <name type="scientific">Geobacillus thermopakistaniensis (strain MAS1)</name>
    <dbReference type="NCBI Taxonomy" id="1408282"/>
    <lineage>
        <taxon>Bacteria</taxon>
        <taxon>Bacillati</taxon>
        <taxon>Bacillota</taxon>
        <taxon>Bacilli</taxon>
        <taxon>Bacillales</taxon>
        <taxon>Anoxybacillaceae</taxon>
        <taxon>Geobacillus</taxon>
    </lineage>
</organism>
<reference evidence="1 2" key="1">
    <citation type="journal article" date="2014" name="Genome Announc.">
        <title>Draft Genome Sequence of Geobacillus thermopakistaniensis Strain MAS1.</title>
        <authorList>
            <person name="Siddiqui M.A."/>
            <person name="Rashid N."/>
            <person name="Ayyampalayam S."/>
            <person name="Whitman W.B."/>
        </authorList>
    </citation>
    <scope>NUCLEOTIDE SEQUENCE [LARGE SCALE GENOMIC DNA]</scope>
    <source>
        <strain evidence="1 2">MAS1</strain>
    </source>
</reference>
<dbReference type="EMBL" id="AYSF01000029">
    <property type="protein sequence ID" value="ESU73431.1"/>
    <property type="molecule type" value="Genomic_DNA"/>
</dbReference>
<comment type="caution">
    <text evidence="1">The sequence shown here is derived from an EMBL/GenBank/DDBJ whole genome shotgun (WGS) entry which is preliminary data.</text>
</comment>
<proteinExistence type="predicted"/>
<accession>A0A7U9JDF5</accession>
<name>A0A7U9JDF5_GEOTM</name>
<dbReference type="AlphaFoldDB" id="A0A7U9JDF5"/>
<keyword evidence="2" id="KW-1185">Reference proteome</keyword>
<gene>
    <name evidence="1" type="ORF">T260_02865</name>
</gene>
<sequence length="43" mass="5086">MPMPEKGQPFTYAQYMMLDEDVRYEVIDGQVFNMSPAFSARFF</sequence>
<evidence type="ECO:0000313" key="2">
    <source>
        <dbReference type="Proteomes" id="UP000018339"/>
    </source>
</evidence>
<evidence type="ECO:0000313" key="1">
    <source>
        <dbReference type="EMBL" id="ESU73431.1"/>
    </source>
</evidence>